<proteinExistence type="predicted"/>
<dbReference type="SUPFAM" id="SSF48726">
    <property type="entry name" value="Immunoglobulin"/>
    <property type="match status" value="1"/>
</dbReference>
<dbReference type="InterPro" id="IPR007110">
    <property type="entry name" value="Ig-like_dom"/>
</dbReference>
<sequence>MEKDYRLALKRFRQTVRRLRRGKQCFANTVYSGGAVALITVQQPPVVTAPLGHDVLLPCELQDSQDEEIQTSPVLYWVDEEKHNLLISDGKYAGRIERANQTSSNKSIVLKNVQWSDGGTYECKLSIRTNLRGSFRLKGNNTMLIIYDTMNFNLTNHNDTLLRCEVNMSKDFDFALSVIKDGCVLQSSDSAAGRVMNQGIVTLSQTVSLRSRGKYECQLQLRDDLITTSTFYSKPTAAGEDRENTTAACSAVISSKFLLTFIHLLIFLSTEMFIETLCTEMWRH</sequence>
<comment type="caution">
    <text evidence="2">The sequence shown here is derived from an EMBL/GenBank/DDBJ whole genome shotgun (WGS) entry which is preliminary data.</text>
</comment>
<feature type="domain" description="Ig-like" evidence="1">
    <location>
        <begin position="52"/>
        <end position="126"/>
    </location>
</feature>
<gene>
    <name evidence="2" type="ORF">CHARACLAT_009736</name>
</gene>
<dbReference type="InterPro" id="IPR003599">
    <property type="entry name" value="Ig_sub"/>
</dbReference>
<protein>
    <recommendedName>
        <fullName evidence="1">Ig-like domain-containing protein</fullName>
    </recommendedName>
</protein>
<dbReference type="SMART" id="SM00409">
    <property type="entry name" value="IG"/>
    <property type="match status" value="1"/>
</dbReference>
<dbReference type="Pfam" id="PF07686">
    <property type="entry name" value="V-set"/>
    <property type="match status" value="1"/>
</dbReference>
<dbReference type="Gene3D" id="2.60.40.10">
    <property type="entry name" value="Immunoglobulins"/>
    <property type="match status" value="1"/>
</dbReference>
<evidence type="ECO:0000313" key="2">
    <source>
        <dbReference type="EMBL" id="MED6263940.1"/>
    </source>
</evidence>
<name>A0ABU7CQ32_9TELE</name>
<dbReference type="InterPro" id="IPR013106">
    <property type="entry name" value="Ig_V-set"/>
</dbReference>
<organism evidence="2 3">
    <name type="scientific">Characodon lateralis</name>
    <dbReference type="NCBI Taxonomy" id="208331"/>
    <lineage>
        <taxon>Eukaryota</taxon>
        <taxon>Metazoa</taxon>
        <taxon>Chordata</taxon>
        <taxon>Craniata</taxon>
        <taxon>Vertebrata</taxon>
        <taxon>Euteleostomi</taxon>
        <taxon>Actinopterygii</taxon>
        <taxon>Neopterygii</taxon>
        <taxon>Teleostei</taxon>
        <taxon>Neoteleostei</taxon>
        <taxon>Acanthomorphata</taxon>
        <taxon>Ovalentaria</taxon>
        <taxon>Atherinomorphae</taxon>
        <taxon>Cyprinodontiformes</taxon>
        <taxon>Goodeidae</taxon>
        <taxon>Characodon</taxon>
    </lineage>
</organism>
<dbReference type="Proteomes" id="UP001352852">
    <property type="component" value="Unassembled WGS sequence"/>
</dbReference>
<dbReference type="InterPro" id="IPR036179">
    <property type="entry name" value="Ig-like_dom_sf"/>
</dbReference>
<accession>A0ABU7CQ32</accession>
<reference evidence="2 3" key="1">
    <citation type="submission" date="2021-06" db="EMBL/GenBank/DDBJ databases">
        <authorList>
            <person name="Palmer J.M."/>
        </authorList>
    </citation>
    <scope>NUCLEOTIDE SEQUENCE [LARGE SCALE GENOMIC DNA]</scope>
    <source>
        <strain evidence="2 3">CL_MEX2019</strain>
        <tissue evidence="2">Muscle</tissue>
    </source>
</reference>
<keyword evidence="3" id="KW-1185">Reference proteome</keyword>
<dbReference type="PROSITE" id="PS50835">
    <property type="entry name" value="IG_LIKE"/>
    <property type="match status" value="1"/>
</dbReference>
<dbReference type="InterPro" id="IPR013783">
    <property type="entry name" value="Ig-like_fold"/>
</dbReference>
<dbReference type="EMBL" id="JAHUTJ010000599">
    <property type="protein sequence ID" value="MED6263940.1"/>
    <property type="molecule type" value="Genomic_DNA"/>
</dbReference>
<feature type="non-terminal residue" evidence="2">
    <location>
        <position position="284"/>
    </location>
</feature>
<evidence type="ECO:0000313" key="3">
    <source>
        <dbReference type="Proteomes" id="UP001352852"/>
    </source>
</evidence>
<evidence type="ECO:0000259" key="1">
    <source>
        <dbReference type="PROSITE" id="PS50835"/>
    </source>
</evidence>